<sequence length="145" mass="15663">MYWPFDTSATNSYKGQGDCPEVADPECTRQLEEQNGTALTGDFSACPSLSSRWGSRGVEPSAYWLGGFISGVYSAGNRTLIERELNRVHLALISGTERQALCLHFRENEVNPSNPAAGSAPSSGADSVRTALWIAMISTVLCLFL</sequence>
<dbReference type="AlphaFoldDB" id="A0A3M7AYY2"/>
<dbReference type="Proteomes" id="UP000276864">
    <property type="component" value="Unassembled WGS sequence"/>
</dbReference>
<accession>A0A3M7AYY2</accession>
<reference evidence="1 2" key="1">
    <citation type="journal article" date="2018" name="BMC Genomics">
        <title>Genomic evidence for intraspecific hybridization in a clonal and extremely halotolerant yeast.</title>
        <authorList>
            <person name="Gostincar C."/>
            <person name="Stajich J.E."/>
            <person name="Zupancic J."/>
            <person name="Zalar P."/>
            <person name="Gunde-Cimerman N."/>
        </authorList>
    </citation>
    <scope>NUCLEOTIDE SEQUENCE [LARGE SCALE GENOMIC DNA]</scope>
    <source>
        <strain evidence="1 2">EXF-6651</strain>
    </source>
</reference>
<evidence type="ECO:0000313" key="1">
    <source>
        <dbReference type="EMBL" id="RMY32733.1"/>
    </source>
</evidence>
<comment type="caution">
    <text evidence="1">The sequence shown here is derived from an EMBL/GenBank/DDBJ whole genome shotgun (WGS) entry which is preliminary data.</text>
</comment>
<protein>
    <submittedName>
        <fullName evidence="1">Uncharacterized protein</fullName>
    </submittedName>
</protein>
<dbReference type="VEuPathDB" id="FungiDB:BTJ68_12408"/>
<gene>
    <name evidence="1" type="ORF">D0866_06408</name>
</gene>
<name>A0A3M7AYY2_HORWE</name>
<evidence type="ECO:0000313" key="2">
    <source>
        <dbReference type="Proteomes" id="UP000276864"/>
    </source>
</evidence>
<proteinExistence type="predicted"/>
<organism evidence="1 2">
    <name type="scientific">Hortaea werneckii</name>
    <name type="common">Black yeast</name>
    <name type="synonym">Cladosporium werneckii</name>
    <dbReference type="NCBI Taxonomy" id="91943"/>
    <lineage>
        <taxon>Eukaryota</taxon>
        <taxon>Fungi</taxon>
        <taxon>Dikarya</taxon>
        <taxon>Ascomycota</taxon>
        <taxon>Pezizomycotina</taxon>
        <taxon>Dothideomycetes</taxon>
        <taxon>Dothideomycetidae</taxon>
        <taxon>Mycosphaerellales</taxon>
        <taxon>Teratosphaeriaceae</taxon>
        <taxon>Hortaea</taxon>
    </lineage>
</organism>
<dbReference type="EMBL" id="QWIM01000605">
    <property type="protein sequence ID" value="RMY32733.1"/>
    <property type="molecule type" value="Genomic_DNA"/>
</dbReference>